<dbReference type="Proteomes" id="UP001055167">
    <property type="component" value="Unassembled WGS sequence"/>
</dbReference>
<sequence length="320" mass="35169">MRHQWGGPAAGAAPRATARRLRPPVAAGPLVRGRALRQEHGPALQDPETGAIPAATPMAAPLPLSVFLIAHNEADRIGATIAAVRALSDDVVVVDSGSTDGTQDIAAALGARVIHNDWPGYGRQKRFAEEQCRHVWMLNLDADEVVPPGLAAEIRQLLAAGEPPHPAYRLGIAEVFPGEAAPHPWAYTLWPVRLYRRDRGRYSTSPVHDRVDLAEGASAGRLRGVIHHFSVRSLGDQLDKLNRYSDRQADDLEARGVAIPTWRIFVELPGNFLKAYLGRRHFVRGVYGFLTAMNYAISRHLRVAKHYERRVTARRAPPVP</sequence>
<protein>
    <recommendedName>
        <fullName evidence="3">Glycosyltransferase 2-like domain-containing protein</fullName>
    </recommendedName>
</protein>
<gene>
    <name evidence="4" type="ORF">OPKNFCMD_0247</name>
</gene>
<keyword evidence="5" id="KW-1185">Reference proteome</keyword>
<evidence type="ECO:0000313" key="4">
    <source>
        <dbReference type="EMBL" id="GJD47539.1"/>
    </source>
</evidence>
<comment type="caution">
    <text evidence="4">The sequence shown here is derived from an EMBL/GenBank/DDBJ whole genome shotgun (WGS) entry which is preliminary data.</text>
</comment>
<comment type="similarity">
    <text evidence="1">Belongs to the glycosyltransferase 2 family. WaaE/KdtX subfamily.</text>
</comment>
<dbReference type="InterPro" id="IPR029044">
    <property type="entry name" value="Nucleotide-diphossugar_trans"/>
</dbReference>
<proteinExistence type="inferred from homology"/>
<dbReference type="PANTHER" id="PTHR43630">
    <property type="entry name" value="POLY-BETA-1,6-N-ACETYL-D-GLUCOSAMINE SYNTHASE"/>
    <property type="match status" value="1"/>
</dbReference>
<evidence type="ECO:0000256" key="2">
    <source>
        <dbReference type="SAM" id="MobiDB-lite"/>
    </source>
</evidence>
<evidence type="ECO:0000259" key="3">
    <source>
        <dbReference type="Pfam" id="PF00535"/>
    </source>
</evidence>
<dbReference type="InterPro" id="IPR001173">
    <property type="entry name" value="Glyco_trans_2-like"/>
</dbReference>
<dbReference type="PANTHER" id="PTHR43630:SF2">
    <property type="entry name" value="GLYCOSYLTRANSFERASE"/>
    <property type="match status" value="1"/>
</dbReference>
<dbReference type="Pfam" id="PF00535">
    <property type="entry name" value="Glycos_transf_2"/>
    <property type="match status" value="1"/>
</dbReference>
<feature type="region of interest" description="Disordered" evidence="2">
    <location>
        <begin position="1"/>
        <end position="24"/>
    </location>
</feature>
<dbReference type="CDD" id="cd02511">
    <property type="entry name" value="Beta4Glucosyltransferase"/>
    <property type="match status" value="1"/>
</dbReference>
<evidence type="ECO:0000313" key="5">
    <source>
        <dbReference type="Proteomes" id="UP001055167"/>
    </source>
</evidence>
<dbReference type="Gene3D" id="3.90.550.10">
    <property type="entry name" value="Spore Coat Polysaccharide Biosynthesis Protein SpsA, Chain A"/>
    <property type="match status" value="1"/>
</dbReference>
<feature type="compositionally biased region" description="Low complexity" evidence="2">
    <location>
        <begin position="1"/>
        <end position="16"/>
    </location>
</feature>
<organism evidence="4 5">
    <name type="scientific">Methylobacterium crusticola</name>
    <dbReference type="NCBI Taxonomy" id="1697972"/>
    <lineage>
        <taxon>Bacteria</taxon>
        <taxon>Pseudomonadati</taxon>
        <taxon>Pseudomonadota</taxon>
        <taxon>Alphaproteobacteria</taxon>
        <taxon>Hyphomicrobiales</taxon>
        <taxon>Methylobacteriaceae</taxon>
        <taxon>Methylobacterium</taxon>
    </lineage>
</organism>
<reference evidence="4" key="1">
    <citation type="journal article" date="2021" name="Front. Microbiol.">
        <title>Comprehensive Comparative Genomics and Phenotyping of Methylobacterium Species.</title>
        <authorList>
            <person name="Alessa O."/>
            <person name="Ogura Y."/>
            <person name="Fujitani Y."/>
            <person name="Takami H."/>
            <person name="Hayashi T."/>
            <person name="Sahin N."/>
            <person name="Tani A."/>
        </authorList>
    </citation>
    <scope>NUCLEOTIDE SEQUENCE</scope>
    <source>
        <strain evidence="4">KCTC 52305</strain>
    </source>
</reference>
<dbReference type="EMBL" id="BPQH01000001">
    <property type="protein sequence ID" value="GJD47539.1"/>
    <property type="molecule type" value="Genomic_DNA"/>
</dbReference>
<reference evidence="4" key="2">
    <citation type="submission" date="2021-08" db="EMBL/GenBank/DDBJ databases">
        <authorList>
            <person name="Tani A."/>
            <person name="Ola A."/>
            <person name="Ogura Y."/>
            <person name="Katsura K."/>
            <person name="Hayashi T."/>
        </authorList>
    </citation>
    <scope>NUCLEOTIDE SEQUENCE</scope>
    <source>
        <strain evidence="4">KCTC 52305</strain>
    </source>
</reference>
<accession>A0ABQ4QS69</accession>
<evidence type="ECO:0000256" key="1">
    <source>
        <dbReference type="ARBA" id="ARBA00038494"/>
    </source>
</evidence>
<feature type="domain" description="Glycosyltransferase 2-like" evidence="3">
    <location>
        <begin position="65"/>
        <end position="160"/>
    </location>
</feature>
<dbReference type="SUPFAM" id="SSF53448">
    <property type="entry name" value="Nucleotide-diphospho-sugar transferases"/>
    <property type="match status" value="1"/>
</dbReference>
<name>A0ABQ4QS69_9HYPH</name>